<sequence>MTWYVDAILVGIILPWIIVTYRLIAAFRSGVVPGLTAWAKWALLCVPAMLLVMWGLQSLR</sequence>
<name>A0A418VKU9_RHOPL</name>
<dbReference type="AlphaFoldDB" id="A0A418VKU9"/>
<evidence type="ECO:0000256" key="1">
    <source>
        <dbReference type="SAM" id="Phobius"/>
    </source>
</evidence>
<dbReference type="OrthoDB" id="8139569at2"/>
<keyword evidence="1" id="KW-1133">Transmembrane helix</keyword>
<gene>
    <name evidence="2" type="ORF">D4Q52_05880</name>
</gene>
<dbReference type="EMBL" id="QYYD01000004">
    <property type="protein sequence ID" value="RJF76669.1"/>
    <property type="molecule type" value="Genomic_DNA"/>
</dbReference>
<dbReference type="RefSeq" id="WP_119855614.1">
    <property type="nucleotide sequence ID" value="NZ_QYYD01000004.1"/>
</dbReference>
<evidence type="ECO:0000313" key="3">
    <source>
        <dbReference type="Proteomes" id="UP000285523"/>
    </source>
</evidence>
<protein>
    <submittedName>
        <fullName evidence="2">Uncharacterized protein</fullName>
    </submittedName>
</protein>
<accession>A0A418VKU9</accession>
<comment type="caution">
    <text evidence="2">The sequence shown here is derived from an EMBL/GenBank/DDBJ whole genome shotgun (WGS) entry which is preliminary data.</text>
</comment>
<keyword evidence="1" id="KW-0472">Membrane</keyword>
<reference evidence="2 3" key="1">
    <citation type="submission" date="2018-09" db="EMBL/GenBank/DDBJ databases">
        <title>Draft genome sequence of Rhodopseudomonas palustris 2.1.18.</title>
        <authorList>
            <person name="Robertson S.L."/>
            <person name="Meyer T.E."/>
            <person name="Kyndt J.A."/>
        </authorList>
    </citation>
    <scope>NUCLEOTIDE SEQUENCE [LARGE SCALE GENOMIC DNA]</scope>
    <source>
        <strain evidence="2 3">2.1.18</strain>
    </source>
</reference>
<proteinExistence type="predicted"/>
<feature type="transmembrane region" description="Helical" evidence="1">
    <location>
        <begin position="37"/>
        <end position="56"/>
    </location>
</feature>
<feature type="transmembrane region" description="Helical" evidence="1">
    <location>
        <begin position="7"/>
        <end position="25"/>
    </location>
</feature>
<evidence type="ECO:0000313" key="2">
    <source>
        <dbReference type="EMBL" id="RJF76669.1"/>
    </source>
</evidence>
<organism evidence="2 3">
    <name type="scientific">Rhodopseudomonas palustris</name>
    <dbReference type="NCBI Taxonomy" id="1076"/>
    <lineage>
        <taxon>Bacteria</taxon>
        <taxon>Pseudomonadati</taxon>
        <taxon>Pseudomonadota</taxon>
        <taxon>Alphaproteobacteria</taxon>
        <taxon>Hyphomicrobiales</taxon>
        <taxon>Nitrobacteraceae</taxon>
        <taxon>Rhodopseudomonas</taxon>
    </lineage>
</organism>
<keyword evidence="1" id="KW-0812">Transmembrane</keyword>
<dbReference type="Proteomes" id="UP000285523">
    <property type="component" value="Unassembled WGS sequence"/>
</dbReference>